<evidence type="ECO:0000313" key="4">
    <source>
        <dbReference type="Proteomes" id="UP001399917"/>
    </source>
</evidence>
<evidence type="ECO:0000259" key="2">
    <source>
        <dbReference type="Pfam" id="PF07883"/>
    </source>
</evidence>
<gene>
    <name evidence="3" type="ORF">GCM10022404_19620</name>
</gene>
<dbReference type="InterPro" id="IPR051610">
    <property type="entry name" value="GPI/OXD"/>
</dbReference>
<dbReference type="EMBL" id="BAABDF010000007">
    <property type="protein sequence ID" value="GAA3869681.1"/>
    <property type="molecule type" value="Genomic_DNA"/>
</dbReference>
<dbReference type="InterPro" id="IPR011051">
    <property type="entry name" value="RmlC_Cupin_sf"/>
</dbReference>
<dbReference type="CDD" id="cd02224">
    <property type="entry name" value="cupin_SPO2919-like"/>
    <property type="match status" value="1"/>
</dbReference>
<name>A0ABP7KB35_9RHOB</name>
<evidence type="ECO:0000256" key="1">
    <source>
        <dbReference type="ARBA" id="ARBA00022723"/>
    </source>
</evidence>
<dbReference type="InterPro" id="IPR013096">
    <property type="entry name" value="Cupin_2"/>
</dbReference>
<organism evidence="3 4">
    <name type="scientific">Celeribacter arenosi</name>
    <dbReference type="NCBI Taxonomy" id="792649"/>
    <lineage>
        <taxon>Bacteria</taxon>
        <taxon>Pseudomonadati</taxon>
        <taxon>Pseudomonadota</taxon>
        <taxon>Alphaproteobacteria</taxon>
        <taxon>Rhodobacterales</taxon>
        <taxon>Roseobacteraceae</taxon>
        <taxon>Celeribacter</taxon>
    </lineage>
</organism>
<dbReference type="PANTHER" id="PTHR35848:SF9">
    <property type="entry name" value="SLL1358 PROTEIN"/>
    <property type="match status" value="1"/>
</dbReference>
<reference evidence="4" key="1">
    <citation type="journal article" date="2019" name="Int. J. Syst. Evol. Microbiol.">
        <title>The Global Catalogue of Microorganisms (GCM) 10K type strain sequencing project: providing services to taxonomists for standard genome sequencing and annotation.</title>
        <authorList>
            <consortium name="The Broad Institute Genomics Platform"/>
            <consortium name="The Broad Institute Genome Sequencing Center for Infectious Disease"/>
            <person name="Wu L."/>
            <person name="Ma J."/>
        </authorList>
    </citation>
    <scope>NUCLEOTIDE SEQUENCE [LARGE SCALE GENOMIC DNA]</scope>
    <source>
        <strain evidence="4">JCM 17190</strain>
    </source>
</reference>
<dbReference type="InterPro" id="IPR014710">
    <property type="entry name" value="RmlC-like_jellyroll"/>
</dbReference>
<sequence>MSKKIDIAAIEPKIGTLYPPPHHQHTKAREKRALGDAAGLTQFGVNLTRLAPGTWSALPHWHEREDEFVFILSGTPTLVYGDTIELLGPGDSVGFKAGEEIGHCIQNNTDDDVLILEIGSRVEGERAFYPGLDLVADTARENFYYTLDGQPIPDVRRRGPQDD</sequence>
<accession>A0ABP7KB35</accession>
<keyword evidence="1" id="KW-0479">Metal-binding</keyword>
<feature type="domain" description="Cupin type-2" evidence="2">
    <location>
        <begin position="47"/>
        <end position="118"/>
    </location>
</feature>
<proteinExistence type="predicted"/>
<evidence type="ECO:0000313" key="3">
    <source>
        <dbReference type="EMBL" id="GAA3869681.1"/>
    </source>
</evidence>
<keyword evidence="4" id="KW-1185">Reference proteome</keyword>
<dbReference type="Pfam" id="PF07883">
    <property type="entry name" value="Cupin_2"/>
    <property type="match status" value="1"/>
</dbReference>
<dbReference type="RefSeq" id="WP_344846831.1">
    <property type="nucleotide sequence ID" value="NZ_BAABDF010000007.1"/>
</dbReference>
<dbReference type="SUPFAM" id="SSF51182">
    <property type="entry name" value="RmlC-like cupins"/>
    <property type="match status" value="1"/>
</dbReference>
<protein>
    <submittedName>
        <fullName evidence="3">Cupin domain-containing protein</fullName>
    </submittedName>
</protein>
<dbReference type="PANTHER" id="PTHR35848">
    <property type="entry name" value="OXALATE-BINDING PROTEIN"/>
    <property type="match status" value="1"/>
</dbReference>
<comment type="caution">
    <text evidence="3">The sequence shown here is derived from an EMBL/GenBank/DDBJ whole genome shotgun (WGS) entry which is preliminary data.</text>
</comment>
<dbReference type="Proteomes" id="UP001399917">
    <property type="component" value="Unassembled WGS sequence"/>
</dbReference>
<dbReference type="Gene3D" id="2.60.120.10">
    <property type="entry name" value="Jelly Rolls"/>
    <property type="match status" value="1"/>
</dbReference>